<dbReference type="GO" id="GO:0005886">
    <property type="term" value="C:plasma membrane"/>
    <property type="evidence" value="ECO:0007669"/>
    <property type="project" value="UniProtKB-SubCell"/>
</dbReference>
<evidence type="ECO:0000256" key="3">
    <source>
        <dbReference type="ARBA" id="ARBA00022989"/>
    </source>
</evidence>
<keyword evidence="2 5" id="KW-0812">Transmembrane</keyword>
<evidence type="ECO:0000256" key="1">
    <source>
        <dbReference type="ARBA" id="ARBA00004141"/>
    </source>
</evidence>
<dbReference type="InterPro" id="IPR002781">
    <property type="entry name" value="TM_pro_TauE-like"/>
</dbReference>
<keyword evidence="5" id="KW-1003">Cell membrane</keyword>
<feature type="transmembrane region" description="Helical" evidence="5">
    <location>
        <begin position="114"/>
        <end position="131"/>
    </location>
</feature>
<dbReference type="Pfam" id="PF01925">
    <property type="entry name" value="TauE"/>
    <property type="match status" value="1"/>
</dbReference>
<proteinExistence type="inferred from homology"/>
<name>A0A372EG78_9BURK</name>
<reference evidence="6 7" key="1">
    <citation type="submission" date="2018-08" db="EMBL/GenBank/DDBJ databases">
        <title>Hydrogenophaga sp. LA-38 isolated from sludge.</title>
        <authorList>
            <person name="Im W.-T."/>
        </authorList>
    </citation>
    <scope>NUCLEOTIDE SEQUENCE [LARGE SCALE GENOMIC DNA]</scope>
    <source>
        <strain evidence="6 7">LA-38</strain>
    </source>
</reference>
<sequence length="267" mass="27467">MPPGLSELAPLAWPHAPWLLLLAVLVSFLAGVVRGFAGFGYSALVVAALSPFVPPGPVVVAVLVLEVLASLRVLRQAGPLMDRGWRDALLGGNLLFVPLGMAGLAWLDPGVVRVVVAALLLAGALGVRLVIGRRLLATASLRATAAASSGLLNGFAASGGIVAALLMAATGMPAATLRATMINLLMWISAYALLWGAALSFVGRSPLFGAQALGWLLLLWAPLLVGMRVGGRAFERTDARRQARLVLDVLIGAAALGLLVACLARPA</sequence>
<dbReference type="EMBL" id="QVLS01000011">
    <property type="protein sequence ID" value="RFP77405.1"/>
    <property type="molecule type" value="Genomic_DNA"/>
</dbReference>
<keyword evidence="4 5" id="KW-0472">Membrane</keyword>
<evidence type="ECO:0000313" key="6">
    <source>
        <dbReference type="EMBL" id="RFP77405.1"/>
    </source>
</evidence>
<feature type="transmembrane region" description="Helical" evidence="5">
    <location>
        <begin position="151"/>
        <end position="172"/>
    </location>
</feature>
<evidence type="ECO:0000256" key="2">
    <source>
        <dbReference type="ARBA" id="ARBA00022692"/>
    </source>
</evidence>
<evidence type="ECO:0000313" key="7">
    <source>
        <dbReference type="Proteomes" id="UP000261931"/>
    </source>
</evidence>
<feature type="transmembrane region" description="Helical" evidence="5">
    <location>
        <begin position="44"/>
        <end position="68"/>
    </location>
</feature>
<dbReference type="RefSeq" id="WP_116960252.1">
    <property type="nucleotide sequence ID" value="NZ_QVLS01000011.1"/>
</dbReference>
<comment type="caution">
    <text evidence="6">The sequence shown here is derived from an EMBL/GenBank/DDBJ whole genome shotgun (WGS) entry which is preliminary data.</text>
</comment>
<evidence type="ECO:0000256" key="4">
    <source>
        <dbReference type="ARBA" id="ARBA00023136"/>
    </source>
</evidence>
<feature type="transmembrane region" description="Helical" evidence="5">
    <location>
        <begin position="88"/>
        <end position="107"/>
    </location>
</feature>
<evidence type="ECO:0000256" key="5">
    <source>
        <dbReference type="RuleBase" id="RU363041"/>
    </source>
</evidence>
<organism evidence="6 7">
    <name type="scientific">Hydrogenophaga borbori</name>
    <dbReference type="NCBI Taxonomy" id="2294117"/>
    <lineage>
        <taxon>Bacteria</taxon>
        <taxon>Pseudomonadati</taxon>
        <taxon>Pseudomonadota</taxon>
        <taxon>Betaproteobacteria</taxon>
        <taxon>Burkholderiales</taxon>
        <taxon>Comamonadaceae</taxon>
        <taxon>Hydrogenophaga</taxon>
    </lineage>
</organism>
<keyword evidence="7" id="KW-1185">Reference proteome</keyword>
<dbReference type="Proteomes" id="UP000261931">
    <property type="component" value="Unassembled WGS sequence"/>
</dbReference>
<gene>
    <name evidence="6" type="ORF">DY262_16755</name>
</gene>
<dbReference type="AlphaFoldDB" id="A0A372EG78"/>
<protein>
    <recommendedName>
        <fullName evidence="5">Probable membrane transporter protein</fullName>
    </recommendedName>
</protein>
<keyword evidence="3 5" id="KW-1133">Transmembrane helix</keyword>
<feature type="transmembrane region" description="Helical" evidence="5">
    <location>
        <begin position="16"/>
        <end position="37"/>
    </location>
</feature>
<accession>A0A372EG78</accession>
<feature type="transmembrane region" description="Helical" evidence="5">
    <location>
        <begin position="245"/>
        <end position="266"/>
    </location>
</feature>
<comment type="subcellular location">
    <subcellularLocation>
        <location evidence="5">Cell membrane</location>
        <topology evidence="5">Multi-pass membrane protein</topology>
    </subcellularLocation>
    <subcellularLocation>
        <location evidence="1">Membrane</location>
        <topology evidence="1">Multi-pass membrane protein</topology>
    </subcellularLocation>
</comment>
<feature type="transmembrane region" description="Helical" evidence="5">
    <location>
        <begin position="208"/>
        <end position="225"/>
    </location>
</feature>
<comment type="similarity">
    <text evidence="5">Belongs to the 4-toluene sulfonate uptake permease (TSUP) (TC 2.A.102) family.</text>
</comment>
<feature type="transmembrane region" description="Helical" evidence="5">
    <location>
        <begin position="184"/>
        <end position="202"/>
    </location>
</feature>